<feature type="transmembrane region" description="Helical" evidence="1">
    <location>
        <begin position="50"/>
        <end position="70"/>
    </location>
</feature>
<evidence type="ECO:0000313" key="3">
    <source>
        <dbReference type="EMBL" id="KIK27392.1"/>
    </source>
</evidence>
<organism evidence="3 4">
    <name type="scientific">Pisolithus microcarpus 441</name>
    <dbReference type="NCBI Taxonomy" id="765257"/>
    <lineage>
        <taxon>Eukaryota</taxon>
        <taxon>Fungi</taxon>
        <taxon>Dikarya</taxon>
        <taxon>Basidiomycota</taxon>
        <taxon>Agaricomycotina</taxon>
        <taxon>Agaricomycetes</taxon>
        <taxon>Agaricomycetidae</taxon>
        <taxon>Boletales</taxon>
        <taxon>Sclerodermatineae</taxon>
        <taxon>Pisolithaceae</taxon>
        <taxon>Pisolithus</taxon>
    </lineage>
</organism>
<feature type="transmembrane region" description="Helical" evidence="1">
    <location>
        <begin position="90"/>
        <end position="111"/>
    </location>
</feature>
<keyword evidence="1" id="KW-0472">Membrane</keyword>
<feature type="transmembrane region" description="Helical" evidence="1">
    <location>
        <begin position="150"/>
        <end position="172"/>
    </location>
</feature>
<keyword evidence="1" id="KW-1133">Transmembrane helix</keyword>
<dbReference type="HOGENOM" id="CLU_1086305_0_0_1"/>
<reference evidence="4" key="2">
    <citation type="submission" date="2015-01" db="EMBL/GenBank/DDBJ databases">
        <title>Evolutionary Origins and Diversification of the Mycorrhizal Mutualists.</title>
        <authorList>
            <consortium name="DOE Joint Genome Institute"/>
            <consortium name="Mycorrhizal Genomics Consortium"/>
            <person name="Kohler A."/>
            <person name="Kuo A."/>
            <person name="Nagy L.G."/>
            <person name="Floudas D."/>
            <person name="Copeland A."/>
            <person name="Barry K.W."/>
            <person name="Cichocki N."/>
            <person name="Veneault-Fourrey C."/>
            <person name="LaButti K."/>
            <person name="Lindquist E.A."/>
            <person name="Lipzen A."/>
            <person name="Lundell T."/>
            <person name="Morin E."/>
            <person name="Murat C."/>
            <person name="Riley R."/>
            <person name="Ohm R."/>
            <person name="Sun H."/>
            <person name="Tunlid A."/>
            <person name="Henrissat B."/>
            <person name="Grigoriev I.V."/>
            <person name="Hibbett D.S."/>
            <person name="Martin F."/>
        </authorList>
    </citation>
    <scope>NUCLEOTIDE SEQUENCE [LARGE SCALE GENOMIC DNA]</scope>
    <source>
        <strain evidence="4">441</strain>
    </source>
</reference>
<keyword evidence="1" id="KW-0812">Transmembrane</keyword>
<dbReference type="Proteomes" id="UP000054018">
    <property type="component" value="Unassembled WGS sequence"/>
</dbReference>
<name>A0A0C9ZYV7_9AGAM</name>
<dbReference type="Pfam" id="PF20151">
    <property type="entry name" value="DUF6533"/>
    <property type="match status" value="1"/>
</dbReference>
<evidence type="ECO:0000256" key="1">
    <source>
        <dbReference type="SAM" id="Phobius"/>
    </source>
</evidence>
<evidence type="ECO:0000259" key="2">
    <source>
        <dbReference type="Pfam" id="PF20151"/>
    </source>
</evidence>
<dbReference type="InterPro" id="IPR045340">
    <property type="entry name" value="DUF6533"/>
</dbReference>
<dbReference type="OrthoDB" id="2631138at2759"/>
<dbReference type="AlphaFoldDB" id="A0A0C9ZYV7"/>
<dbReference type="EMBL" id="KN833696">
    <property type="protein sequence ID" value="KIK27392.1"/>
    <property type="molecule type" value="Genomic_DNA"/>
</dbReference>
<protein>
    <recommendedName>
        <fullName evidence="2">DUF6533 domain-containing protein</fullName>
    </recommendedName>
</protein>
<gene>
    <name evidence="3" type="ORF">PISMIDRAFT_183767</name>
</gene>
<keyword evidence="4" id="KW-1185">Reference proteome</keyword>
<reference evidence="3 4" key="1">
    <citation type="submission" date="2014-04" db="EMBL/GenBank/DDBJ databases">
        <authorList>
            <consortium name="DOE Joint Genome Institute"/>
            <person name="Kuo A."/>
            <person name="Kohler A."/>
            <person name="Costa M.D."/>
            <person name="Nagy L.G."/>
            <person name="Floudas D."/>
            <person name="Copeland A."/>
            <person name="Barry K.W."/>
            <person name="Cichocki N."/>
            <person name="Veneault-Fourrey C."/>
            <person name="LaButti K."/>
            <person name="Lindquist E.A."/>
            <person name="Lipzen A."/>
            <person name="Lundell T."/>
            <person name="Morin E."/>
            <person name="Murat C."/>
            <person name="Sun H."/>
            <person name="Tunlid A."/>
            <person name="Henrissat B."/>
            <person name="Grigoriev I.V."/>
            <person name="Hibbett D.S."/>
            <person name="Martin F."/>
            <person name="Nordberg H.P."/>
            <person name="Cantor M.N."/>
            <person name="Hua S.X."/>
        </authorList>
    </citation>
    <scope>NUCLEOTIDE SEQUENCE [LARGE SCALE GENOMIC DNA]</scope>
    <source>
        <strain evidence="3 4">441</strain>
    </source>
</reference>
<evidence type="ECO:0000313" key="4">
    <source>
        <dbReference type="Proteomes" id="UP000054018"/>
    </source>
</evidence>
<feature type="transmembrane region" description="Helical" evidence="1">
    <location>
        <begin position="123"/>
        <end position="144"/>
    </location>
</feature>
<proteinExistence type="predicted"/>
<sequence>MDVTSISQLLNILQNYQTIRFIQVVPATFMVYDCALYLDDEINYVWKKRLTSISVAYLIFRYLGIVYIMFSLGEFVSNTTSISKAIANAFPILAMCMNCLSVWFVQVILGLRLYALYNGSRRVLLVIGIGFIAEFITMIVAYPSAARKAYVNYGAIVVYETILFSLALSAAVRRYREKPGPSPANRSGAKRLTDILIEGNVVYFLACVQILTLYPTKSDEITCTVGTRSMPFSTLWYHSLFLLSCCDLSSKKKLHL</sequence>
<feature type="domain" description="DUF6533" evidence="2">
    <location>
        <begin position="22"/>
        <end position="66"/>
    </location>
</feature>
<accession>A0A0C9ZYV7</accession>